<accession>A0A177WB81</accession>
<dbReference type="EMBL" id="DS022300">
    <property type="protein sequence ID" value="OAJ36944.1"/>
    <property type="molecule type" value="Genomic_DNA"/>
</dbReference>
<feature type="repeat" description="WD" evidence="3">
    <location>
        <begin position="289"/>
        <end position="331"/>
    </location>
</feature>
<dbReference type="PANTHER" id="PTHR19919">
    <property type="entry name" value="WD REPEAT CONTAINING PROTEIN"/>
    <property type="match status" value="1"/>
</dbReference>
<dbReference type="SUPFAM" id="SSF50978">
    <property type="entry name" value="WD40 repeat-like"/>
    <property type="match status" value="1"/>
</dbReference>
<sequence length="371" mass="40890">MSVSTSEVYQYKAPFPTYSVHWSHRPGSFRLGISSFLESSNNKLQIIQLFNKAGDFVKVAEVDHTFPVTKLMWSPHKGMGPDLLATSGDYLRLWELVTPDEAMDTGLDGVPLSNTDMGTMSDGNFIAEQRQIICRAKLANIRKSKKEQCAPLTSFDWNDTDPTLCVTSSVDTTCTVWDVETQQAKTQLIAHDKEVYDVAFSKGVHVFGSVGADGSVRMFDLRALDHSTIIYEVPAALSPTHDGHAKNGTGLMRLSWNKQDPNYLATFQQESKSVLILDIRVPAIPVTELRGHTASVSSIGWAPHSSVHICTAGEDSTVLVWDISQMAKLKHIKEPLLAYAAESEINGLSWSTVSPEWIAITHGSKVQALRV</sequence>
<dbReference type="PROSITE" id="PS50294">
    <property type="entry name" value="WD_REPEATS_REGION"/>
    <property type="match status" value="1"/>
</dbReference>
<keyword evidence="2" id="KW-0677">Repeat</keyword>
<dbReference type="SMART" id="SM00320">
    <property type="entry name" value="WD40"/>
    <property type="match status" value="4"/>
</dbReference>
<name>A0A177WB81_BATDL</name>
<dbReference type="InterPro" id="IPR045159">
    <property type="entry name" value="DCAF7-like"/>
</dbReference>
<dbReference type="InterPro" id="IPR015943">
    <property type="entry name" value="WD40/YVTN_repeat-like_dom_sf"/>
</dbReference>
<dbReference type="Pfam" id="PF00400">
    <property type="entry name" value="WD40"/>
    <property type="match status" value="3"/>
</dbReference>
<dbReference type="Proteomes" id="UP000077115">
    <property type="component" value="Unassembled WGS sequence"/>
</dbReference>
<evidence type="ECO:0000256" key="1">
    <source>
        <dbReference type="ARBA" id="ARBA00022574"/>
    </source>
</evidence>
<reference evidence="4 5" key="2">
    <citation type="submission" date="2016-05" db="EMBL/GenBank/DDBJ databases">
        <title>Lineage-specific infection strategies underlie the spectrum of fungal disease in amphibians.</title>
        <authorList>
            <person name="Cuomo C.A."/>
            <person name="Farrer R.A."/>
            <person name="James T."/>
            <person name="Longcore J."/>
            <person name="Birren B."/>
        </authorList>
    </citation>
    <scope>NUCLEOTIDE SEQUENCE [LARGE SCALE GENOMIC DNA]</scope>
    <source>
        <strain evidence="4 5">JEL423</strain>
    </source>
</reference>
<dbReference type="AlphaFoldDB" id="A0A177WB81"/>
<dbReference type="Gene3D" id="2.130.10.10">
    <property type="entry name" value="YVTN repeat-like/Quinoprotein amine dehydrogenase"/>
    <property type="match status" value="1"/>
</dbReference>
<proteinExistence type="predicted"/>
<dbReference type="STRING" id="403673.A0A177WB81"/>
<dbReference type="InterPro" id="IPR001680">
    <property type="entry name" value="WD40_rpt"/>
</dbReference>
<gene>
    <name evidence="4" type="ORF">BDEG_21040</name>
</gene>
<keyword evidence="1 3" id="KW-0853">WD repeat</keyword>
<evidence type="ECO:0000313" key="4">
    <source>
        <dbReference type="EMBL" id="OAJ36944.1"/>
    </source>
</evidence>
<dbReference type="VEuPathDB" id="FungiDB:BDEG_21040"/>
<protein>
    <submittedName>
        <fullName evidence="4">Uncharacterized protein</fullName>
    </submittedName>
</protein>
<organism evidence="4 5">
    <name type="scientific">Batrachochytrium dendrobatidis (strain JEL423)</name>
    <dbReference type="NCBI Taxonomy" id="403673"/>
    <lineage>
        <taxon>Eukaryota</taxon>
        <taxon>Fungi</taxon>
        <taxon>Fungi incertae sedis</taxon>
        <taxon>Chytridiomycota</taxon>
        <taxon>Chytridiomycota incertae sedis</taxon>
        <taxon>Chytridiomycetes</taxon>
        <taxon>Rhizophydiales</taxon>
        <taxon>Rhizophydiales incertae sedis</taxon>
        <taxon>Batrachochytrium</taxon>
    </lineage>
</organism>
<feature type="repeat" description="WD" evidence="3">
    <location>
        <begin position="188"/>
        <end position="222"/>
    </location>
</feature>
<dbReference type="PROSITE" id="PS50082">
    <property type="entry name" value="WD_REPEATS_2"/>
    <property type="match status" value="2"/>
</dbReference>
<dbReference type="eggNOG" id="KOG0290">
    <property type="taxonomic scope" value="Eukaryota"/>
</dbReference>
<evidence type="ECO:0000313" key="5">
    <source>
        <dbReference type="Proteomes" id="UP000077115"/>
    </source>
</evidence>
<dbReference type="OrthoDB" id="1284551at2759"/>
<evidence type="ECO:0000256" key="2">
    <source>
        <dbReference type="ARBA" id="ARBA00022737"/>
    </source>
</evidence>
<dbReference type="PROSITE" id="PS00678">
    <property type="entry name" value="WD_REPEATS_1"/>
    <property type="match status" value="1"/>
</dbReference>
<dbReference type="InterPro" id="IPR019775">
    <property type="entry name" value="WD40_repeat_CS"/>
</dbReference>
<evidence type="ECO:0000256" key="3">
    <source>
        <dbReference type="PROSITE-ProRule" id="PRU00221"/>
    </source>
</evidence>
<reference evidence="4 5" key="1">
    <citation type="submission" date="2006-10" db="EMBL/GenBank/DDBJ databases">
        <title>The Genome Sequence of Batrachochytrium dendrobatidis JEL423.</title>
        <authorList>
            <consortium name="The Broad Institute Genome Sequencing Platform"/>
            <person name="Birren B."/>
            <person name="Lander E."/>
            <person name="Galagan J."/>
            <person name="Cuomo C."/>
            <person name="Devon K."/>
            <person name="Jaffe D."/>
            <person name="Butler J."/>
            <person name="Alvarez P."/>
            <person name="Gnerre S."/>
            <person name="Grabherr M."/>
            <person name="Kleber M."/>
            <person name="Mauceli E."/>
            <person name="Brockman W."/>
            <person name="Young S."/>
            <person name="LaButti K."/>
            <person name="Sykes S."/>
            <person name="DeCaprio D."/>
            <person name="Crawford M."/>
            <person name="Koehrsen M."/>
            <person name="Engels R."/>
            <person name="Montgomery P."/>
            <person name="Pearson M."/>
            <person name="Howarth C."/>
            <person name="Larson L."/>
            <person name="White J."/>
            <person name="O'Leary S."/>
            <person name="Kodira C."/>
            <person name="Zeng Q."/>
            <person name="Yandava C."/>
            <person name="Alvarado L."/>
            <person name="Longcore J."/>
            <person name="James T."/>
        </authorList>
    </citation>
    <scope>NUCLEOTIDE SEQUENCE [LARGE SCALE GENOMIC DNA]</scope>
    <source>
        <strain evidence="4 5">JEL423</strain>
    </source>
</reference>
<dbReference type="InterPro" id="IPR036322">
    <property type="entry name" value="WD40_repeat_dom_sf"/>
</dbReference>